<evidence type="ECO:0000256" key="1">
    <source>
        <dbReference type="ARBA" id="ARBA00004141"/>
    </source>
</evidence>
<reference evidence="6" key="1">
    <citation type="submission" date="2019-11" db="UniProtKB">
        <authorList>
            <consortium name="WormBaseParasite"/>
        </authorList>
    </citation>
    <scope>IDENTIFICATION</scope>
</reference>
<comment type="subcellular location">
    <subcellularLocation>
        <location evidence="1">Membrane</location>
        <topology evidence="1">Multi-pass membrane protein</topology>
    </subcellularLocation>
</comment>
<feature type="transmembrane region" description="Helical" evidence="5">
    <location>
        <begin position="7"/>
        <end position="32"/>
    </location>
</feature>
<keyword evidence="4 5" id="KW-0472">Membrane</keyword>
<dbReference type="InterPro" id="IPR004031">
    <property type="entry name" value="PMP22/EMP/MP20/Claudin"/>
</dbReference>
<organism evidence="6">
    <name type="scientific">Mesocestoides corti</name>
    <name type="common">Flatworm</name>
    <dbReference type="NCBI Taxonomy" id="53468"/>
    <lineage>
        <taxon>Eukaryota</taxon>
        <taxon>Metazoa</taxon>
        <taxon>Spiralia</taxon>
        <taxon>Lophotrochozoa</taxon>
        <taxon>Platyhelminthes</taxon>
        <taxon>Cestoda</taxon>
        <taxon>Eucestoda</taxon>
        <taxon>Cyclophyllidea</taxon>
        <taxon>Mesocestoididae</taxon>
        <taxon>Mesocestoides</taxon>
    </lineage>
</organism>
<feature type="transmembrane region" description="Helical" evidence="5">
    <location>
        <begin position="182"/>
        <end position="200"/>
    </location>
</feature>
<dbReference type="PANTHER" id="PTHR21284:SF12">
    <property type="entry name" value="EG:80H7.2 PROTEIN"/>
    <property type="match status" value="1"/>
</dbReference>
<evidence type="ECO:0000256" key="3">
    <source>
        <dbReference type="ARBA" id="ARBA00022989"/>
    </source>
</evidence>
<keyword evidence="2 5" id="KW-0812">Transmembrane</keyword>
<evidence type="ECO:0000256" key="2">
    <source>
        <dbReference type="ARBA" id="ARBA00022692"/>
    </source>
</evidence>
<evidence type="ECO:0000256" key="4">
    <source>
        <dbReference type="ARBA" id="ARBA00023136"/>
    </source>
</evidence>
<accession>A0A5K3FDV1</accession>
<feature type="transmembrane region" description="Helical" evidence="5">
    <location>
        <begin position="129"/>
        <end position="148"/>
    </location>
</feature>
<dbReference type="GO" id="GO:0016020">
    <property type="term" value="C:membrane"/>
    <property type="evidence" value="ECO:0007669"/>
    <property type="project" value="UniProtKB-SubCell"/>
</dbReference>
<evidence type="ECO:0000256" key="5">
    <source>
        <dbReference type="SAM" id="Phobius"/>
    </source>
</evidence>
<dbReference type="Gene3D" id="1.20.140.150">
    <property type="match status" value="1"/>
</dbReference>
<sequence>MVCQEKLLHVYLCILLSGFICTFLATILPYWFAKYPSANTRFLRLGLWEICFEDFVSPLEQQRFYSGCFYIFDSKIRPLWPLVFAAWFHAAQALQILNMIVYTVLFGCGLAMLLNVLDKQRPKTVLSSIYLSIVVIWISVTVLGLVGINVDLEKKQTRARGVDTWLAETDQSNLSWSYGLEAFALLFTLIALNILVWCVYPRKERGGKLLKEAWNCPTEDDLPCCFSRRPYREMAVQEASTMRRSTGSLRSQRAIDHIERQRLQQMEHQQHQQTQRVDVSENGDVSSVDVVTYDPRSADIVSEQGPSSFATDRQPLAGDAYINETIIPKHDPRIYVEPSFNRASSRLSSVRSANEVAQVARSMRASGKRLTRFKIPSEPATDNSQQSVSEFDRIRNRTYSLKSRGRFNQQTIIQKPMVSGRGN</sequence>
<dbReference type="Pfam" id="PF13903">
    <property type="entry name" value="Claudin_2"/>
    <property type="match status" value="1"/>
</dbReference>
<dbReference type="PANTHER" id="PTHR21284">
    <property type="entry name" value="EG:80H7.2 PROTEIN"/>
    <property type="match status" value="1"/>
</dbReference>
<name>A0A5K3FDV1_MESCO</name>
<keyword evidence="3 5" id="KW-1133">Transmembrane helix</keyword>
<evidence type="ECO:0000313" key="6">
    <source>
        <dbReference type="WBParaSite" id="MCU_007364-RB"/>
    </source>
</evidence>
<protein>
    <submittedName>
        <fullName evidence="6">Conserved plasma membrane protein</fullName>
    </submittedName>
</protein>
<proteinExistence type="predicted"/>
<dbReference type="WBParaSite" id="MCU_007364-RB">
    <property type="protein sequence ID" value="MCU_007364-RB"/>
    <property type="gene ID" value="MCU_007364"/>
</dbReference>
<feature type="transmembrane region" description="Helical" evidence="5">
    <location>
        <begin position="96"/>
        <end position="117"/>
    </location>
</feature>
<dbReference type="AlphaFoldDB" id="A0A5K3FDV1"/>